<accession>A0AA36G680</accession>
<evidence type="ECO:0000256" key="4">
    <source>
        <dbReference type="ARBA" id="ARBA00022684"/>
    </source>
</evidence>
<sequence length="296" mass="33884">MDGFEGFMQKLDNLHSFRLHTGNINSYDELKAQRFKDSSEELEACLNLQFQSTPCPSDFKEDGTLLLCDREHINRYVRDDLKITLKVFLSSWDPTEVRESFACLVEQLKTDDIELLILAFPELELVEGESEEAETARWLEAVKPIWTEAEALSSSRKISSLGVGDVPVAWMRALCEWADHPPTVDHLKLDGCCMVPPELQAYAREQDIQLLTHNDPHPVFPVADLFNRFCDLKHSTPVCHSQFRTTWAARYTVWVRPLQADSVTLGSFLGLALPRCHRTNTCKYLLNVPRCLPYIL</sequence>
<dbReference type="GO" id="GO:0006750">
    <property type="term" value="P:glutathione biosynthetic process"/>
    <property type="evidence" value="ECO:0007669"/>
    <property type="project" value="UniProtKB-KW"/>
</dbReference>
<evidence type="ECO:0000256" key="5">
    <source>
        <dbReference type="ARBA" id="ARBA00030406"/>
    </source>
</evidence>
<feature type="non-terminal residue" evidence="9">
    <location>
        <position position="1"/>
    </location>
</feature>
<comment type="subunit">
    <text evidence="3">Heterodimer of a catalytic heavy chain and a regulatory light chain.</text>
</comment>
<evidence type="ECO:0000313" key="10">
    <source>
        <dbReference type="Proteomes" id="UP001177023"/>
    </source>
</evidence>
<dbReference type="EMBL" id="CATQJA010002650">
    <property type="protein sequence ID" value="CAJ0577290.1"/>
    <property type="molecule type" value="Genomic_DNA"/>
</dbReference>
<evidence type="ECO:0000256" key="7">
    <source>
        <dbReference type="ARBA" id="ARBA00031732"/>
    </source>
</evidence>
<dbReference type="InterPro" id="IPR032963">
    <property type="entry name" value="Gclm"/>
</dbReference>
<dbReference type="Gene3D" id="3.20.20.100">
    <property type="entry name" value="NADP-dependent oxidoreductase domain"/>
    <property type="match status" value="1"/>
</dbReference>
<dbReference type="SUPFAM" id="SSF51430">
    <property type="entry name" value="NAD(P)-linked oxidoreductase"/>
    <property type="match status" value="1"/>
</dbReference>
<evidence type="ECO:0000256" key="3">
    <source>
        <dbReference type="ARBA" id="ARBA00011532"/>
    </source>
</evidence>
<dbReference type="GO" id="GO:0030234">
    <property type="term" value="F:enzyme regulator activity"/>
    <property type="evidence" value="ECO:0007669"/>
    <property type="project" value="TreeGrafter"/>
</dbReference>
<evidence type="ECO:0000256" key="6">
    <source>
        <dbReference type="ARBA" id="ARBA00031154"/>
    </source>
</evidence>
<proteinExistence type="inferred from homology"/>
<comment type="caution">
    <text evidence="9">The sequence shown here is derived from an EMBL/GenBank/DDBJ whole genome shotgun (WGS) entry which is preliminary data.</text>
</comment>
<dbReference type="InterPro" id="IPR036812">
    <property type="entry name" value="NAD(P)_OxRdtase_dom_sf"/>
</dbReference>
<keyword evidence="4" id="KW-0317">Glutathione biosynthesis</keyword>
<gene>
    <name evidence="9" type="ORF">MSPICULIGERA_LOCUS15568</name>
</gene>
<dbReference type="GO" id="GO:0017109">
    <property type="term" value="C:glutamate-cysteine ligase complex"/>
    <property type="evidence" value="ECO:0007669"/>
    <property type="project" value="TreeGrafter"/>
</dbReference>
<evidence type="ECO:0000256" key="2">
    <source>
        <dbReference type="ARBA" id="ARBA00008612"/>
    </source>
</evidence>
<dbReference type="Proteomes" id="UP001177023">
    <property type="component" value="Unassembled WGS sequence"/>
</dbReference>
<comment type="pathway">
    <text evidence="1">Sulfur metabolism; glutathione biosynthesis; glutathione from L-cysteine and L-glutamate: step 1/2.</text>
</comment>
<keyword evidence="10" id="KW-1185">Reference proteome</keyword>
<evidence type="ECO:0000313" key="9">
    <source>
        <dbReference type="EMBL" id="CAJ0577290.1"/>
    </source>
</evidence>
<evidence type="ECO:0000256" key="8">
    <source>
        <dbReference type="ARBA" id="ARBA00032926"/>
    </source>
</evidence>
<organism evidence="9 10">
    <name type="scientific">Mesorhabditis spiculigera</name>
    <dbReference type="NCBI Taxonomy" id="96644"/>
    <lineage>
        <taxon>Eukaryota</taxon>
        <taxon>Metazoa</taxon>
        <taxon>Ecdysozoa</taxon>
        <taxon>Nematoda</taxon>
        <taxon>Chromadorea</taxon>
        <taxon>Rhabditida</taxon>
        <taxon>Rhabditina</taxon>
        <taxon>Rhabditomorpha</taxon>
        <taxon>Rhabditoidea</taxon>
        <taxon>Rhabditidae</taxon>
        <taxon>Mesorhabditinae</taxon>
        <taxon>Mesorhabditis</taxon>
    </lineage>
</organism>
<evidence type="ECO:0000256" key="1">
    <source>
        <dbReference type="ARBA" id="ARBA00005006"/>
    </source>
</evidence>
<dbReference type="GO" id="GO:0035226">
    <property type="term" value="F:glutamate-cysteine ligase catalytic subunit binding"/>
    <property type="evidence" value="ECO:0007669"/>
    <property type="project" value="InterPro"/>
</dbReference>
<dbReference type="PANTHER" id="PTHR13295:SF4">
    <property type="entry name" value="GLUTAMATE--CYSTEINE LIGASE REGULATORY SUBUNIT"/>
    <property type="match status" value="1"/>
</dbReference>
<dbReference type="PANTHER" id="PTHR13295">
    <property type="entry name" value="GLUTAMATE CYSTEINE LIGASE REGULATORY SUBUNIT"/>
    <property type="match status" value="1"/>
</dbReference>
<dbReference type="AlphaFoldDB" id="A0AA36G680"/>
<comment type="similarity">
    <text evidence="2">Belongs to the aldo/keto reductase family. Glutamate--cysteine ligase light chain subfamily.</text>
</comment>
<name>A0AA36G680_9BILA</name>
<reference evidence="9" key="1">
    <citation type="submission" date="2023-06" db="EMBL/GenBank/DDBJ databases">
        <authorList>
            <person name="Delattre M."/>
        </authorList>
    </citation>
    <scope>NUCLEOTIDE SEQUENCE</scope>
    <source>
        <strain evidence="9">AF72</strain>
    </source>
</reference>
<protein>
    <recommendedName>
        <fullName evidence="7">GCS light chain</fullName>
    </recommendedName>
    <alternativeName>
        <fullName evidence="5">Gamma-ECS regulatory subunit</fullName>
    </alternativeName>
    <alternativeName>
        <fullName evidence="8">Gamma-glutamylcysteine synthetase regulatory subunit</fullName>
    </alternativeName>
    <alternativeName>
        <fullName evidence="6">Glutamate--cysteine ligase modifier subunit</fullName>
    </alternativeName>
</protein>